<evidence type="ECO:0000256" key="2">
    <source>
        <dbReference type="ARBA" id="ARBA00022723"/>
    </source>
</evidence>
<sequence>MIDTHCHLDVPRFDADREEVLSRAWAAGVTGMVVPAIGPDSWEALLEWPRRDARVQVGLGIHPQLLPELNPADDDTHLATLDELLGRGGAVAVGECGLDGPSETGAPMERQLRVFDAHLQLAVKHGLPLLVHCYRAHPHLIRYLKDHPIPPAGLLMHSYSGSADLTPKYVSAGCHFSLAGPVSFLEARRPIEALKVIPVDRLMAETDAPDQAPHPHRGTRNEPAHLPLVIDAMERALNQPLRDVLLANTHRFFKAWKSPSPHRGEGLG</sequence>
<organism evidence="5 6">
    <name type="scientific">Archangium gephyra</name>
    <dbReference type="NCBI Taxonomy" id="48"/>
    <lineage>
        <taxon>Bacteria</taxon>
        <taxon>Pseudomonadati</taxon>
        <taxon>Myxococcota</taxon>
        <taxon>Myxococcia</taxon>
        <taxon>Myxococcales</taxon>
        <taxon>Cystobacterineae</taxon>
        <taxon>Archangiaceae</taxon>
        <taxon>Archangium</taxon>
    </lineage>
</organism>
<feature type="binding site" evidence="4">
    <location>
        <position position="5"/>
    </location>
    <ligand>
        <name>a divalent metal cation</name>
        <dbReference type="ChEBI" id="CHEBI:60240"/>
        <label>1</label>
    </ligand>
</feature>
<feature type="binding site" evidence="4">
    <location>
        <position position="157"/>
    </location>
    <ligand>
        <name>a divalent metal cation</name>
        <dbReference type="ChEBI" id="CHEBI:60240"/>
        <label>2</label>
    </ligand>
</feature>
<dbReference type="SUPFAM" id="SSF51556">
    <property type="entry name" value="Metallo-dependent hydrolases"/>
    <property type="match status" value="1"/>
</dbReference>
<comment type="caution">
    <text evidence="5">The sequence shown here is derived from an EMBL/GenBank/DDBJ whole genome shotgun (WGS) entry which is preliminary data.</text>
</comment>
<protein>
    <submittedName>
        <fullName evidence="5">TatD family deoxyribonuclease</fullName>
    </submittedName>
</protein>
<accession>A0A2W5TA48</accession>
<proteinExistence type="inferred from homology"/>
<dbReference type="PIRSF" id="PIRSF005902">
    <property type="entry name" value="DNase_TatD"/>
    <property type="match status" value="1"/>
</dbReference>
<dbReference type="GO" id="GO:0046872">
    <property type="term" value="F:metal ion binding"/>
    <property type="evidence" value="ECO:0007669"/>
    <property type="project" value="UniProtKB-KW"/>
</dbReference>
<dbReference type="FunFam" id="3.20.20.140:FF:000005">
    <property type="entry name" value="TatD family hydrolase"/>
    <property type="match status" value="1"/>
</dbReference>
<gene>
    <name evidence="5" type="ORF">DI536_19120</name>
</gene>
<dbReference type="InterPro" id="IPR001130">
    <property type="entry name" value="TatD-like"/>
</dbReference>
<dbReference type="PANTHER" id="PTHR46124:SF3">
    <property type="entry name" value="HYDROLASE"/>
    <property type="match status" value="1"/>
</dbReference>
<dbReference type="PANTHER" id="PTHR46124">
    <property type="entry name" value="D-AMINOACYL-TRNA DEACYLASE"/>
    <property type="match status" value="1"/>
</dbReference>
<evidence type="ECO:0000256" key="1">
    <source>
        <dbReference type="ARBA" id="ARBA00009275"/>
    </source>
</evidence>
<feature type="binding site" evidence="4">
    <location>
        <position position="132"/>
    </location>
    <ligand>
        <name>a divalent metal cation</name>
        <dbReference type="ChEBI" id="CHEBI:60240"/>
        <label>2</label>
    </ligand>
</feature>
<evidence type="ECO:0000313" key="5">
    <source>
        <dbReference type="EMBL" id="PZR10787.1"/>
    </source>
</evidence>
<feature type="binding site" evidence="4">
    <location>
        <position position="7"/>
    </location>
    <ligand>
        <name>a divalent metal cation</name>
        <dbReference type="ChEBI" id="CHEBI:60240"/>
        <label>1</label>
    </ligand>
</feature>
<evidence type="ECO:0000256" key="3">
    <source>
        <dbReference type="ARBA" id="ARBA00022801"/>
    </source>
</evidence>
<reference evidence="5 6" key="1">
    <citation type="submission" date="2017-08" db="EMBL/GenBank/DDBJ databases">
        <title>Infants hospitalized years apart are colonized by the same room-sourced microbial strains.</title>
        <authorList>
            <person name="Brooks B."/>
            <person name="Olm M.R."/>
            <person name="Firek B.A."/>
            <person name="Baker R."/>
            <person name="Thomas B.C."/>
            <person name="Morowitz M.J."/>
            <person name="Banfield J.F."/>
        </authorList>
    </citation>
    <scope>NUCLEOTIDE SEQUENCE [LARGE SCALE GENOMIC DNA]</scope>
    <source>
        <strain evidence="5">S2_003_000_R2_14</strain>
    </source>
</reference>
<dbReference type="Gene3D" id="3.20.20.140">
    <property type="entry name" value="Metal-dependent hydrolases"/>
    <property type="match status" value="1"/>
</dbReference>
<dbReference type="EMBL" id="QFQP01000016">
    <property type="protein sequence ID" value="PZR10787.1"/>
    <property type="molecule type" value="Genomic_DNA"/>
</dbReference>
<dbReference type="Pfam" id="PF01026">
    <property type="entry name" value="TatD_DNase"/>
    <property type="match status" value="1"/>
</dbReference>
<dbReference type="PROSITE" id="PS01137">
    <property type="entry name" value="TATD_1"/>
    <property type="match status" value="1"/>
</dbReference>
<keyword evidence="3" id="KW-0378">Hydrolase</keyword>
<comment type="similarity">
    <text evidence="1">Belongs to the metallo-dependent hydrolases superfamily. TatD-type hydrolase family.</text>
</comment>
<dbReference type="CDD" id="cd01310">
    <property type="entry name" value="TatD_DNAse"/>
    <property type="match status" value="1"/>
</dbReference>
<dbReference type="InterPro" id="IPR032466">
    <property type="entry name" value="Metal_Hydrolase"/>
</dbReference>
<dbReference type="GO" id="GO:0005829">
    <property type="term" value="C:cytosol"/>
    <property type="evidence" value="ECO:0007669"/>
    <property type="project" value="TreeGrafter"/>
</dbReference>
<dbReference type="AlphaFoldDB" id="A0A2W5TA48"/>
<keyword evidence="2 4" id="KW-0479">Metal-binding</keyword>
<evidence type="ECO:0000313" key="6">
    <source>
        <dbReference type="Proteomes" id="UP000249061"/>
    </source>
</evidence>
<dbReference type="Proteomes" id="UP000249061">
    <property type="component" value="Unassembled WGS sequence"/>
</dbReference>
<dbReference type="InterPro" id="IPR018228">
    <property type="entry name" value="DNase_TatD-rel_CS"/>
</dbReference>
<dbReference type="GO" id="GO:0016788">
    <property type="term" value="F:hydrolase activity, acting on ester bonds"/>
    <property type="evidence" value="ECO:0007669"/>
    <property type="project" value="InterPro"/>
</dbReference>
<feature type="binding site" evidence="4">
    <location>
        <position position="207"/>
    </location>
    <ligand>
        <name>a divalent metal cation</name>
        <dbReference type="ChEBI" id="CHEBI:60240"/>
        <label>1</label>
    </ligand>
</feature>
<evidence type="ECO:0000256" key="4">
    <source>
        <dbReference type="PIRSR" id="PIRSR005902-1"/>
    </source>
</evidence>
<name>A0A2W5TA48_9BACT</name>
<feature type="binding site" evidence="4">
    <location>
        <position position="95"/>
    </location>
    <ligand>
        <name>a divalent metal cation</name>
        <dbReference type="ChEBI" id="CHEBI:60240"/>
        <label>1</label>
    </ligand>
</feature>